<comment type="similarity">
    <text evidence="7">Belongs to the binding-protein-dependent transport system permease family.</text>
</comment>
<dbReference type="PANTHER" id="PTHR32243:SF18">
    <property type="entry name" value="INNER MEMBRANE ABC TRANSPORTER PERMEASE PROTEIN YCJP"/>
    <property type="match status" value="1"/>
</dbReference>
<keyword evidence="5 7" id="KW-1133">Transmembrane helix</keyword>
<dbReference type="InterPro" id="IPR050901">
    <property type="entry name" value="BP-dep_ABC_trans_perm"/>
</dbReference>
<evidence type="ECO:0000313" key="10">
    <source>
        <dbReference type="Proteomes" id="UP000019489"/>
    </source>
</evidence>
<dbReference type="PANTHER" id="PTHR32243">
    <property type="entry name" value="MALTOSE TRANSPORT SYSTEM PERMEASE-RELATED"/>
    <property type="match status" value="1"/>
</dbReference>
<dbReference type="eggNOG" id="COG0395">
    <property type="taxonomic scope" value="Bacteria"/>
</dbReference>
<keyword evidence="2 7" id="KW-0813">Transport</keyword>
<evidence type="ECO:0000256" key="5">
    <source>
        <dbReference type="ARBA" id="ARBA00022989"/>
    </source>
</evidence>
<feature type="transmembrane region" description="Helical" evidence="7">
    <location>
        <begin position="182"/>
        <end position="204"/>
    </location>
</feature>
<evidence type="ECO:0000256" key="2">
    <source>
        <dbReference type="ARBA" id="ARBA00022448"/>
    </source>
</evidence>
<feature type="transmembrane region" description="Helical" evidence="7">
    <location>
        <begin position="66"/>
        <end position="94"/>
    </location>
</feature>
<comment type="caution">
    <text evidence="9">The sequence shown here is derived from an EMBL/GenBank/DDBJ whole genome shotgun (WGS) entry which is preliminary data.</text>
</comment>
<keyword evidence="10" id="KW-1185">Reference proteome</keyword>
<keyword evidence="4 7" id="KW-0812">Transmembrane</keyword>
<proteinExistence type="inferred from homology"/>
<feature type="transmembrane region" description="Helical" evidence="7">
    <location>
        <begin position="138"/>
        <end position="161"/>
    </location>
</feature>
<reference evidence="9 10" key="1">
    <citation type="submission" date="2013-08" db="EMBL/GenBank/DDBJ databases">
        <title>Intrasporangium oryzae NRRL B-24470.</title>
        <authorList>
            <person name="Liu H."/>
            <person name="Wang G."/>
        </authorList>
    </citation>
    <scope>NUCLEOTIDE SEQUENCE [LARGE SCALE GENOMIC DNA]</scope>
    <source>
        <strain evidence="9 10">NRRL B-24470</strain>
    </source>
</reference>
<dbReference type="Gene3D" id="1.10.3720.10">
    <property type="entry name" value="MetI-like"/>
    <property type="match status" value="1"/>
</dbReference>
<comment type="subcellular location">
    <subcellularLocation>
        <location evidence="1 7">Cell membrane</location>
        <topology evidence="1 7">Multi-pass membrane protein</topology>
    </subcellularLocation>
</comment>
<evidence type="ECO:0000256" key="4">
    <source>
        <dbReference type="ARBA" id="ARBA00022692"/>
    </source>
</evidence>
<dbReference type="InterPro" id="IPR000515">
    <property type="entry name" value="MetI-like"/>
</dbReference>
<evidence type="ECO:0000259" key="8">
    <source>
        <dbReference type="PROSITE" id="PS50928"/>
    </source>
</evidence>
<evidence type="ECO:0000256" key="6">
    <source>
        <dbReference type="ARBA" id="ARBA00023136"/>
    </source>
</evidence>
<evidence type="ECO:0000256" key="7">
    <source>
        <dbReference type="RuleBase" id="RU363032"/>
    </source>
</evidence>
<dbReference type="GO" id="GO:0005886">
    <property type="term" value="C:plasma membrane"/>
    <property type="evidence" value="ECO:0007669"/>
    <property type="project" value="UniProtKB-SubCell"/>
</dbReference>
<keyword evidence="3" id="KW-1003">Cell membrane</keyword>
<name>W9G7C3_9MICO</name>
<evidence type="ECO:0000256" key="1">
    <source>
        <dbReference type="ARBA" id="ARBA00004651"/>
    </source>
</evidence>
<dbReference type="PATRIC" id="fig|1386089.3.peg.1649"/>
<feature type="domain" description="ABC transmembrane type-1" evidence="8">
    <location>
        <begin position="70"/>
        <end position="264"/>
    </location>
</feature>
<protein>
    <submittedName>
        <fullName evidence="9">Sugar ABC transporter permease</fullName>
    </submittedName>
</protein>
<feature type="transmembrane region" description="Helical" evidence="7">
    <location>
        <begin position="243"/>
        <end position="264"/>
    </location>
</feature>
<evidence type="ECO:0000256" key="3">
    <source>
        <dbReference type="ARBA" id="ARBA00022475"/>
    </source>
</evidence>
<gene>
    <name evidence="9" type="ORF">N865_07085</name>
</gene>
<keyword evidence="6 7" id="KW-0472">Membrane</keyword>
<dbReference type="InterPro" id="IPR035906">
    <property type="entry name" value="MetI-like_sf"/>
</dbReference>
<dbReference type="PROSITE" id="PS50928">
    <property type="entry name" value="ABC_TM1"/>
    <property type="match status" value="1"/>
</dbReference>
<dbReference type="RefSeq" id="WP_051510347.1">
    <property type="nucleotide sequence ID" value="NZ_AWSA01000014.1"/>
</dbReference>
<dbReference type="CDD" id="cd06261">
    <property type="entry name" value="TM_PBP2"/>
    <property type="match status" value="1"/>
</dbReference>
<dbReference type="Proteomes" id="UP000019489">
    <property type="component" value="Unassembled WGS sequence"/>
</dbReference>
<dbReference type="SUPFAM" id="SSF161098">
    <property type="entry name" value="MetI-like"/>
    <property type="match status" value="1"/>
</dbReference>
<dbReference type="EMBL" id="AWSA01000014">
    <property type="protein sequence ID" value="EWT02051.1"/>
    <property type="molecule type" value="Genomic_DNA"/>
</dbReference>
<organism evidence="9 10">
    <name type="scientific">Intrasporangium oryzae NRRL B-24470</name>
    <dbReference type="NCBI Taxonomy" id="1386089"/>
    <lineage>
        <taxon>Bacteria</taxon>
        <taxon>Bacillati</taxon>
        <taxon>Actinomycetota</taxon>
        <taxon>Actinomycetes</taxon>
        <taxon>Micrococcales</taxon>
        <taxon>Intrasporangiaceae</taxon>
        <taxon>Intrasporangium</taxon>
    </lineage>
</organism>
<dbReference type="AlphaFoldDB" id="W9G7C3"/>
<sequence>MRAKTVRTGLLTALAIVLALAWAFPVYWMVNSSLLPNVALQSTTPTFLPFGGSFDNFRAVISDPGFLSAIGISLAVTLTTVAAALFIAFLGALAISRFRFRGRRSFILALLLIQMLPAEGLFIAQYKMMSSLGLLNNVIGLAILYTAAVVPFTVWMLRGFVAGVPVELEEAAMVDGLSRTQAFLRITFPLLAPGLVASGVYAFLQAWNEFTVALVVMTEQQARTLPLWLRGFVQASATRETDWGQVMAASTLVAVPVIIFFLVVQGRMSSGLVGGAVKG</sequence>
<dbReference type="STRING" id="1386089.N865_07085"/>
<evidence type="ECO:0000313" key="9">
    <source>
        <dbReference type="EMBL" id="EWT02051.1"/>
    </source>
</evidence>
<dbReference type="OrthoDB" id="3817793at2"/>
<dbReference type="GO" id="GO:0055085">
    <property type="term" value="P:transmembrane transport"/>
    <property type="evidence" value="ECO:0007669"/>
    <property type="project" value="InterPro"/>
</dbReference>
<accession>W9G7C3</accession>
<feature type="transmembrane region" description="Helical" evidence="7">
    <location>
        <begin position="106"/>
        <end position="126"/>
    </location>
</feature>
<dbReference type="Pfam" id="PF00528">
    <property type="entry name" value="BPD_transp_1"/>
    <property type="match status" value="1"/>
</dbReference>